<evidence type="ECO:0000313" key="2">
    <source>
        <dbReference type="EMBL" id="XDT71131.1"/>
    </source>
</evidence>
<evidence type="ECO:0000256" key="1">
    <source>
        <dbReference type="SAM" id="MobiDB-lite"/>
    </source>
</evidence>
<gene>
    <name evidence="2" type="ORF">AAIA72_09965</name>
</gene>
<name>A0AB39UTJ2_9GAMM</name>
<reference evidence="2" key="1">
    <citation type="submission" date="2024-05" db="EMBL/GenBank/DDBJ databases">
        <title>Genome sequencing of novel strain.</title>
        <authorList>
            <person name="Ganbat D."/>
            <person name="Ganbat S."/>
            <person name="Lee S.-J."/>
        </authorList>
    </citation>
    <scope>NUCLEOTIDE SEQUENCE</scope>
    <source>
        <strain evidence="2">SMD15-11</strain>
    </source>
</reference>
<evidence type="ECO:0008006" key="3">
    <source>
        <dbReference type="Google" id="ProtNLM"/>
    </source>
</evidence>
<proteinExistence type="predicted"/>
<sequence length="131" mass="14332">MGKLKSIQEQVQESFEKALAAVEEQHRALAAKPFELAEKLEEEAKTLSVKSLREMHDQAIDTLYASLREWNKKVNELASELIAKVEPEETAKESAQAPAEKAEAKPAEKAEAKSAAKAESKAAAKKEEATA</sequence>
<dbReference type="AlphaFoldDB" id="A0AB39UTJ2"/>
<protein>
    <recommendedName>
        <fullName evidence="3">Phasin family protein</fullName>
    </recommendedName>
</protein>
<dbReference type="RefSeq" id="WP_369600170.1">
    <property type="nucleotide sequence ID" value="NZ_CP154858.1"/>
</dbReference>
<feature type="region of interest" description="Disordered" evidence="1">
    <location>
        <begin position="84"/>
        <end position="131"/>
    </location>
</feature>
<organism evidence="2">
    <name type="scientific">Thermohahella caldifontis</name>
    <dbReference type="NCBI Taxonomy" id="3142973"/>
    <lineage>
        <taxon>Bacteria</taxon>
        <taxon>Pseudomonadati</taxon>
        <taxon>Pseudomonadota</taxon>
        <taxon>Gammaproteobacteria</taxon>
        <taxon>Oceanospirillales</taxon>
        <taxon>Hahellaceae</taxon>
        <taxon>Thermohahella</taxon>
    </lineage>
</organism>
<feature type="compositionally biased region" description="Basic and acidic residues" evidence="1">
    <location>
        <begin position="100"/>
        <end position="131"/>
    </location>
</feature>
<dbReference type="KEGG" id="tcd:AAIA72_09965"/>
<dbReference type="EMBL" id="CP154858">
    <property type="protein sequence ID" value="XDT71131.1"/>
    <property type="molecule type" value="Genomic_DNA"/>
</dbReference>
<accession>A0AB39UTJ2</accession>